<dbReference type="PANTHER" id="PTHR43294">
    <property type="entry name" value="SODIUM/POTASSIUM-TRANSPORTING ATPASE SUBUNIT ALPHA"/>
    <property type="match status" value="1"/>
</dbReference>
<evidence type="ECO:0000256" key="1">
    <source>
        <dbReference type="ARBA" id="ARBA00004651"/>
    </source>
</evidence>
<feature type="transmembrane region" description="Helical" evidence="12">
    <location>
        <begin position="721"/>
        <end position="743"/>
    </location>
</feature>
<dbReference type="PRINTS" id="PR00119">
    <property type="entry name" value="CATATPASE"/>
</dbReference>
<dbReference type="InterPro" id="IPR001757">
    <property type="entry name" value="P_typ_ATPase"/>
</dbReference>
<evidence type="ECO:0000256" key="10">
    <source>
        <dbReference type="ARBA" id="ARBA00022989"/>
    </source>
</evidence>
<evidence type="ECO:0000313" key="14">
    <source>
        <dbReference type="EMBL" id="QOP43000.1"/>
    </source>
</evidence>
<dbReference type="Proteomes" id="UP000593719">
    <property type="component" value="Chromosome"/>
</dbReference>
<dbReference type="GO" id="GO:1990573">
    <property type="term" value="P:potassium ion import across plasma membrane"/>
    <property type="evidence" value="ECO:0007669"/>
    <property type="project" value="TreeGrafter"/>
</dbReference>
<dbReference type="FunFam" id="3.40.50.1000:FF:000028">
    <property type="entry name" value="Calcium-transporting P-type ATPase, putative"/>
    <property type="match status" value="1"/>
</dbReference>
<dbReference type="Gene3D" id="2.70.150.10">
    <property type="entry name" value="Calcium-transporting ATPase, cytoplasmic transduction domain A"/>
    <property type="match status" value="1"/>
</dbReference>
<dbReference type="GO" id="GO:1902600">
    <property type="term" value="P:proton transmembrane transport"/>
    <property type="evidence" value="ECO:0007669"/>
    <property type="project" value="TreeGrafter"/>
</dbReference>
<dbReference type="GO" id="GO:0005391">
    <property type="term" value="F:P-type sodium:potassium-exchanging transporter activity"/>
    <property type="evidence" value="ECO:0007669"/>
    <property type="project" value="TreeGrafter"/>
</dbReference>
<dbReference type="InterPro" id="IPR023299">
    <property type="entry name" value="ATPase_P-typ_cyto_dom_N"/>
</dbReference>
<dbReference type="InterPro" id="IPR050510">
    <property type="entry name" value="Cation_transp_ATPase_P-type"/>
</dbReference>
<evidence type="ECO:0000256" key="2">
    <source>
        <dbReference type="ARBA" id="ARBA00005675"/>
    </source>
</evidence>
<feature type="transmembrane region" description="Helical" evidence="12">
    <location>
        <begin position="82"/>
        <end position="98"/>
    </location>
</feature>
<dbReference type="SUPFAM" id="SSF81653">
    <property type="entry name" value="Calcium ATPase, transduction domain A"/>
    <property type="match status" value="1"/>
</dbReference>
<dbReference type="GO" id="GO:0016887">
    <property type="term" value="F:ATP hydrolysis activity"/>
    <property type="evidence" value="ECO:0007669"/>
    <property type="project" value="InterPro"/>
</dbReference>
<dbReference type="InterPro" id="IPR036412">
    <property type="entry name" value="HAD-like_sf"/>
</dbReference>
<evidence type="ECO:0000256" key="3">
    <source>
        <dbReference type="ARBA" id="ARBA00022475"/>
    </source>
</evidence>
<dbReference type="SUPFAM" id="SSF81660">
    <property type="entry name" value="Metal cation-transporting ATPase, ATP-binding domain N"/>
    <property type="match status" value="1"/>
</dbReference>
<dbReference type="SUPFAM" id="SSF81665">
    <property type="entry name" value="Calcium ATPase, transmembrane domain M"/>
    <property type="match status" value="1"/>
</dbReference>
<dbReference type="SUPFAM" id="SSF56784">
    <property type="entry name" value="HAD-like"/>
    <property type="match status" value="1"/>
</dbReference>
<evidence type="ECO:0000256" key="6">
    <source>
        <dbReference type="ARBA" id="ARBA00022741"/>
    </source>
</evidence>
<dbReference type="FunFam" id="2.70.150.10:FF:000160">
    <property type="entry name" value="Sarcoplasmic/endoplasmic reticulum calcium ATPase 1"/>
    <property type="match status" value="1"/>
</dbReference>
<evidence type="ECO:0000256" key="11">
    <source>
        <dbReference type="ARBA" id="ARBA00023136"/>
    </source>
</evidence>
<dbReference type="Pfam" id="PF08282">
    <property type="entry name" value="Hydrolase_3"/>
    <property type="match status" value="1"/>
</dbReference>
<dbReference type="NCBIfam" id="TIGR01494">
    <property type="entry name" value="ATPase_P-type"/>
    <property type="match status" value="2"/>
</dbReference>
<dbReference type="InterPro" id="IPR044492">
    <property type="entry name" value="P_typ_ATPase_HD_dom"/>
</dbReference>
<keyword evidence="8" id="KW-0460">Magnesium</keyword>
<accession>A0A7M1AZY3</accession>
<dbReference type="InterPro" id="IPR023214">
    <property type="entry name" value="HAD_sf"/>
</dbReference>
<keyword evidence="9" id="KW-1278">Translocase</keyword>
<organism evidence="14 15">
    <name type="scientific">Sulfurimonas sediminis</name>
    <dbReference type="NCBI Taxonomy" id="2590020"/>
    <lineage>
        <taxon>Bacteria</taxon>
        <taxon>Pseudomonadati</taxon>
        <taxon>Campylobacterota</taxon>
        <taxon>Epsilonproteobacteria</taxon>
        <taxon>Campylobacterales</taxon>
        <taxon>Sulfurimonadaceae</taxon>
        <taxon>Sulfurimonas</taxon>
    </lineage>
</organism>
<evidence type="ECO:0000256" key="4">
    <source>
        <dbReference type="ARBA" id="ARBA00022553"/>
    </source>
</evidence>
<keyword evidence="7" id="KW-0067">ATP-binding</keyword>
<dbReference type="InterPro" id="IPR006068">
    <property type="entry name" value="ATPase_P-typ_cation-transptr_C"/>
</dbReference>
<dbReference type="Gene3D" id="3.40.50.1000">
    <property type="entry name" value="HAD superfamily/HAD-like"/>
    <property type="match status" value="1"/>
</dbReference>
<dbReference type="SMART" id="SM00831">
    <property type="entry name" value="Cation_ATPase_N"/>
    <property type="match status" value="1"/>
</dbReference>
<feature type="transmembrane region" description="Helical" evidence="12">
    <location>
        <begin position="271"/>
        <end position="300"/>
    </location>
</feature>
<dbReference type="InterPro" id="IPR018303">
    <property type="entry name" value="ATPase_P-typ_P_site"/>
</dbReference>
<dbReference type="RefSeq" id="WP_193151312.1">
    <property type="nucleotide sequence ID" value="NZ_CP041235.1"/>
</dbReference>
<feature type="transmembrane region" description="Helical" evidence="12">
    <location>
        <begin position="694"/>
        <end position="715"/>
    </location>
</feature>
<sequence>MKKHWHTLNEQDILKIFSSDLKEGLRADEAQNRYKKYGPNLLSVKKTKSALMRFLSQFNQALVYILLAAIVIKIYLGAYVDASVIFGVVLLNAIIGFVQENKALNALAALSESLVTMSTVVRSGKKQQIDAKGLVVGDIVLLQSGDKVPADMRILASRELQIDESALTGESLPVAKTNTILPQEVSLADRTNMLYSSTFVTYGTGVGIVVATGDETEIGHISKLLNDATVLETPLTRKISKFSHLLLMVILFLATVTFAVGLWHGNSWEELFMASIALSVAMIPEGLPAVMTIILAIGVARMAKRNTIIRHLPAVETLGSTTIICSDKTGTLTRNEMTVQELYCADEKFTVTGIGYAPKGEIQQEKTYDTHTNQALLELLKAGVLCNDSVLKESKESWNIEGDPTEGALLVCAKKAAIDTDALRSDMPRVDAIPFESQYQYMATLHFDKESNKYIIYIKGSVESITQRCSTFLNTNAKPVPLNKSEIFMQVEAMAEKGLRVLAFARLIIERAVTLEHENISQNLEFLGLQGMMDPPREEAIVSIKACKTAGINVKMITGDHALTATAIARQMGLIDAEQNKKSAVITGSELTYLTDEEMLTSSKNASVFARVTPEQKLRIVEALQKNNEIIAMTGDGVNDAPALRRADIGIAMGITGTEVAKEAADMVLTDDNFASIEAAVEEGRAVLENIIKFIGFILATNLGEGLVIMVAILANVTLPILPVQALWINMTAAVFLGLALAFEPQEPGLMQKPPHAPSAPILRKEMLIRIFLVGIMLLGGSFGLFELSLTHGASLEEARTVAVNIFAVGESFYLLDSRSLRFSAFRLGLFKNPWIWIGIFCMISASVALTYLPVMNKMFHTAPISLNDWGSIFAVGVLIYVIVSIEKTIRQLRSNTNKEKNKYDK</sequence>
<dbReference type="GO" id="GO:0005524">
    <property type="term" value="F:ATP binding"/>
    <property type="evidence" value="ECO:0007669"/>
    <property type="project" value="UniProtKB-KW"/>
</dbReference>
<feature type="transmembrane region" description="Helical" evidence="12">
    <location>
        <begin position="54"/>
        <end position="76"/>
    </location>
</feature>
<dbReference type="KEGG" id="ssei:FJR45_03150"/>
<gene>
    <name evidence="14" type="ORF">FJR45_03150</name>
</gene>
<protein>
    <submittedName>
        <fullName evidence="14">Cation-transporting P-type ATPase</fullName>
    </submittedName>
</protein>
<feature type="transmembrane region" description="Helical" evidence="12">
    <location>
        <begin position="798"/>
        <end position="816"/>
    </location>
</feature>
<dbReference type="Pfam" id="PF13246">
    <property type="entry name" value="Cation_ATPase"/>
    <property type="match status" value="1"/>
</dbReference>
<dbReference type="InterPro" id="IPR023298">
    <property type="entry name" value="ATPase_P-typ_TM_dom_sf"/>
</dbReference>
<feature type="transmembrane region" description="Helical" evidence="12">
    <location>
        <begin position="867"/>
        <end position="886"/>
    </location>
</feature>
<dbReference type="CDD" id="cd02080">
    <property type="entry name" value="P-type_ATPase_cation"/>
    <property type="match status" value="1"/>
</dbReference>
<dbReference type="PANTHER" id="PTHR43294:SF21">
    <property type="entry name" value="CATION TRANSPORTING ATPASE"/>
    <property type="match status" value="1"/>
</dbReference>
<reference evidence="14 15" key="1">
    <citation type="submission" date="2019-06" db="EMBL/GenBank/DDBJ databases">
        <title>Sulfurimonas gotlandica sp. nov., a chemoautotrophic and psychrotolerant epsilonproteobacterium isolated from a pelagic redoxcline, and an emended description of the genus Sulfurimonas.</title>
        <authorList>
            <person name="Wang S."/>
            <person name="Jiang L."/>
            <person name="Shao Z."/>
        </authorList>
    </citation>
    <scope>NUCLEOTIDE SEQUENCE [LARGE SCALE GENOMIC DNA]</scope>
    <source>
        <strain evidence="14 15">S2-6</strain>
    </source>
</reference>
<dbReference type="SFLD" id="SFLDS00003">
    <property type="entry name" value="Haloacid_Dehalogenase"/>
    <property type="match status" value="1"/>
</dbReference>
<dbReference type="PROSITE" id="PS00154">
    <property type="entry name" value="ATPASE_E1_E2"/>
    <property type="match status" value="1"/>
</dbReference>
<dbReference type="SFLD" id="SFLDF00027">
    <property type="entry name" value="p-type_atpase"/>
    <property type="match status" value="1"/>
</dbReference>
<dbReference type="SFLD" id="SFLDG00002">
    <property type="entry name" value="C1.7:_P-type_atpase_like"/>
    <property type="match status" value="1"/>
</dbReference>
<feature type="domain" description="Cation-transporting P-type ATPase N-terminal" evidence="13">
    <location>
        <begin position="4"/>
        <end position="78"/>
    </location>
</feature>
<evidence type="ECO:0000256" key="9">
    <source>
        <dbReference type="ARBA" id="ARBA00022967"/>
    </source>
</evidence>
<feature type="transmembrane region" description="Helical" evidence="12">
    <location>
        <begin position="245"/>
        <end position="265"/>
    </location>
</feature>
<dbReference type="GO" id="GO:0036376">
    <property type="term" value="P:sodium ion export across plasma membrane"/>
    <property type="evidence" value="ECO:0007669"/>
    <property type="project" value="TreeGrafter"/>
</dbReference>
<dbReference type="GO" id="GO:0005886">
    <property type="term" value="C:plasma membrane"/>
    <property type="evidence" value="ECO:0007669"/>
    <property type="project" value="UniProtKB-SubCell"/>
</dbReference>
<dbReference type="Pfam" id="PF00122">
    <property type="entry name" value="E1-E2_ATPase"/>
    <property type="match status" value="1"/>
</dbReference>
<dbReference type="GO" id="GO:0030007">
    <property type="term" value="P:intracellular potassium ion homeostasis"/>
    <property type="evidence" value="ECO:0007669"/>
    <property type="project" value="TreeGrafter"/>
</dbReference>
<keyword evidence="5 12" id="KW-0812">Transmembrane</keyword>
<dbReference type="Pfam" id="PF00690">
    <property type="entry name" value="Cation_ATPase_N"/>
    <property type="match status" value="1"/>
</dbReference>
<evidence type="ECO:0000256" key="7">
    <source>
        <dbReference type="ARBA" id="ARBA00022840"/>
    </source>
</evidence>
<keyword evidence="11 12" id="KW-0472">Membrane</keyword>
<dbReference type="InterPro" id="IPR004014">
    <property type="entry name" value="ATPase_P-typ_cation-transptr_N"/>
</dbReference>
<dbReference type="InterPro" id="IPR059000">
    <property type="entry name" value="ATPase_P-type_domA"/>
</dbReference>
<dbReference type="Pfam" id="PF00689">
    <property type="entry name" value="Cation_ATPase_C"/>
    <property type="match status" value="1"/>
</dbReference>
<comment type="similarity">
    <text evidence="2">Belongs to the cation transport ATPase (P-type) (TC 3.A.3) family. Type IIA subfamily.</text>
</comment>
<dbReference type="EMBL" id="CP041235">
    <property type="protein sequence ID" value="QOP43000.1"/>
    <property type="molecule type" value="Genomic_DNA"/>
</dbReference>
<dbReference type="PRINTS" id="PR00120">
    <property type="entry name" value="HATPASE"/>
</dbReference>
<keyword evidence="3" id="KW-1003">Cell membrane</keyword>
<comment type="subcellular location">
    <subcellularLocation>
        <location evidence="1">Cell membrane</location>
        <topology evidence="1">Multi-pass membrane protein</topology>
    </subcellularLocation>
</comment>
<dbReference type="GO" id="GO:0006883">
    <property type="term" value="P:intracellular sodium ion homeostasis"/>
    <property type="evidence" value="ECO:0007669"/>
    <property type="project" value="TreeGrafter"/>
</dbReference>
<evidence type="ECO:0000256" key="8">
    <source>
        <dbReference type="ARBA" id="ARBA00022842"/>
    </source>
</evidence>
<evidence type="ECO:0000313" key="15">
    <source>
        <dbReference type="Proteomes" id="UP000593719"/>
    </source>
</evidence>
<evidence type="ECO:0000256" key="5">
    <source>
        <dbReference type="ARBA" id="ARBA00022692"/>
    </source>
</evidence>
<keyword evidence="6" id="KW-0547">Nucleotide-binding</keyword>
<dbReference type="AlphaFoldDB" id="A0A7M1AZY3"/>
<keyword evidence="4" id="KW-0597">Phosphoprotein</keyword>
<evidence type="ECO:0000259" key="13">
    <source>
        <dbReference type="SMART" id="SM00831"/>
    </source>
</evidence>
<keyword evidence="10 12" id="KW-1133">Transmembrane helix</keyword>
<proteinExistence type="inferred from homology"/>
<feature type="transmembrane region" description="Helical" evidence="12">
    <location>
        <begin position="836"/>
        <end position="855"/>
    </location>
</feature>
<dbReference type="Gene3D" id="1.20.1110.10">
    <property type="entry name" value="Calcium-transporting ATPase, transmembrane domain"/>
    <property type="match status" value="1"/>
</dbReference>
<dbReference type="InterPro" id="IPR008250">
    <property type="entry name" value="ATPase_P-typ_transduc_dom_A_sf"/>
</dbReference>
<feature type="transmembrane region" description="Helical" evidence="12">
    <location>
        <begin position="767"/>
        <end position="786"/>
    </location>
</feature>
<evidence type="ECO:0000256" key="12">
    <source>
        <dbReference type="SAM" id="Phobius"/>
    </source>
</evidence>
<keyword evidence="15" id="KW-1185">Reference proteome</keyword>
<dbReference type="Gene3D" id="3.40.1110.10">
    <property type="entry name" value="Calcium-transporting ATPase, cytoplasmic domain N"/>
    <property type="match status" value="1"/>
</dbReference>
<name>A0A7M1AZY3_9BACT</name>